<gene>
    <name evidence="1" type="ORF">SFOMI_3387</name>
</gene>
<dbReference type="AlphaFoldDB" id="A0A292ZJ61"/>
<dbReference type="Proteomes" id="UP000221538">
    <property type="component" value="Unassembled WGS sequence"/>
</dbReference>
<sequence>MQLVARIDLIRLARHLTDTGGHPALVKAIERAAAAGSSREDLRSALASLDQIVRIQEQSDAAPDGTPGWFDETTITGGLFVQAVVLYARATATTGDRRPLLGEAKLTVEQRAIHDEAMDYRNKAIAHFGRGEAFSDGPLVKEAVLLSLYNDNGRPKKQIGAYTTRAQHRVGFSARLATLIEVRLAEISARYQALFDAADAELEEAVQADPNLGRALPGFEFNIDAFCTSPDAAARLQAQLDAGSVEDMDYTVQVPKP</sequence>
<protein>
    <submittedName>
        <fullName evidence="1">Uncharacterized protein</fullName>
    </submittedName>
</protein>
<evidence type="ECO:0000313" key="2">
    <source>
        <dbReference type="Proteomes" id="UP000221538"/>
    </source>
</evidence>
<name>A0A292ZJ61_SPHSA</name>
<reference evidence="1 2" key="1">
    <citation type="journal article" date="2013" name="Biodegradation">
        <title>Occurrence of 4-tert-butylphenol (4-t-BP) biodegradation in an aquatic sample caused by the presence of Spirodela polyrrhiza and isolation of a 4-t-BP-utilizing bacterium.</title>
        <authorList>
            <person name="Ogata Y."/>
            <person name="Toyama T."/>
            <person name="Yu N."/>
            <person name="Wang X."/>
            <person name="Sei K."/>
            <person name="Ike M."/>
        </authorList>
    </citation>
    <scope>NUCLEOTIDE SEQUENCE [LARGE SCALE GENOMIC DNA]</scope>
    <source>
        <strain evidence="1 2">OMI</strain>
    </source>
</reference>
<proteinExistence type="predicted"/>
<reference evidence="1 2" key="2">
    <citation type="journal article" date="2013" name="Environ. Sci. Technol.">
        <title>The 4-tert-butylphenol-utilizing bacterium Sphingobium fuliginis OMI can degrade bisphenols via phenolic ring hydroxylation and meta-cleavage pathway.</title>
        <authorList>
            <person name="Ogata Y."/>
            <person name="Goda S."/>
            <person name="Toyama T."/>
            <person name="Sei K."/>
            <person name="Ike M."/>
        </authorList>
    </citation>
    <scope>NUCLEOTIDE SEQUENCE [LARGE SCALE GENOMIC DNA]</scope>
    <source>
        <strain evidence="1 2">OMI</strain>
    </source>
</reference>
<dbReference type="EMBL" id="BEWI01000032">
    <property type="protein sequence ID" value="GAY22825.1"/>
    <property type="molecule type" value="Genomic_DNA"/>
</dbReference>
<dbReference type="RefSeq" id="WP_099186285.1">
    <property type="nucleotide sequence ID" value="NZ_BEWI01000032.1"/>
</dbReference>
<comment type="caution">
    <text evidence="1">The sequence shown here is derived from an EMBL/GenBank/DDBJ whole genome shotgun (WGS) entry which is preliminary data.</text>
</comment>
<accession>A0A292ZJ61</accession>
<organism evidence="1 2">
    <name type="scientific">Sphingobium fuliginis (strain ATCC 27551)</name>
    <dbReference type="NCBI Taxonomy" id="336203"/>
    <lineage>
        <taxon>Bacteria</taxon>
        <taxon>Pseudomonadati</taxon>
        <taxon>Pseudomonadota</taxon>
        <taxon>Alphaproteobacteria</taxon>
        <taxon>Sphingomonadales</taxon>
        <taxon>Sphingomonadaceae</taxon>
        <taxon>Sphingobium</taxon>
    </lineage>
</organism>
<evidence type="ECO:0000313" key="1">
    <source>
        <dbReference type="EMBL" id="GAY22825.1"/>
    </source>
</evidence>